<dbReference type="Gene3D" id="2.60.120.560">
    <property type="entry name" value="Exo-inulinase, domain 1"/>
    <property type="match status" value="1"/>
</dbReference>
<evidence type="ECO:0000256" key="1">
    <source>
        <dbReference type="ARBA" id="ARBA00009902"/>
    </source>
</evidence>
<comment type="caution">
    <text evidence="8">The sequence shown here is derived from an EMBL/GenBank/DDBJ whole genome shotgun (WGS) entry which is preliminary data.</text>
</comment>
<dbReference type="Proteomes" id="UP000250831">
    <property type="component" value="Unassembled WGS sequence"/>
</dbReference>
<evidence type="ECO:0000259" key="6">
    <source>
        <dbReference type="Pfam" id="PF00251"/>
    </source>
</evidence>
<keyword evidence="4" id="KW-0326">Glycosidase</keyword>
<feature type="chain" id="PRO_5016752260" description="beta-fructofuranosidase" evidence="5">
    <location>
        <begin position="23"/>
        <end position="534"/>
    </location>
</feature>
<dbReference type="PANTHER" id="PTHR43101:SF1">
    <property type="entry name" value="BETA-FRUCTOSIDASE"/>
    <property type="match status" value="1"/>
</dbReference>
<name>A0A363NPE4_9SPHI</name>
<dbReference type="SMART" id="SM00640">
    <property type="entry name" value="Glyco_32"/>
    <property type="match status" value="1"/>
</dbReference>
<keyword evidence="9" id="KW-1185">Reference proteome</keyword>
<dbReference type="InterPro" id="IPR051214">
    <property type="entry name" value="GH32_Enzymes"/>
</dbReference>
<dbReference type="InterPro" id="IPR001362">
    <property type="entry name" value="Glyco_hydro_32"/>
</dbReference>
<feature type="signal peptide" evidence="5">
    <location>
        <begin position="1"/>
        <end position="22"/>
    </location>
</feature>
<dbReference type="OrthoDB" id="9759709at2"/>
<evidence type="ECO:0000256" key="2">
    <source>
        <dbReference type="ARBA" id="ARBA00012758"/>
    </source>
</evidence>
<feature type="domain" description="Glycosyl hydrolase family 32 N-terminal" evidence="6">
    <location>
        <begin position="58"/>
        <end position="345"/>
    </location>
</feature>
<evidence type="ECO:0000259" key="7">
    <source>
        <dbReference type="Pfam" id="PF16346"/>
    </source>
</evidence>
<keyword evidence="5" id="KW-0732">Signal</keyword>
<accession>A0A363NPE4</accession>
<dbReference type="PANTHER" id="PTHR43101">
    <property type="entry name" value="BETA-FRUCTOSIDASE"/>
    <property type="match status" value="1"/>
</dbReference>
<dbReference type="AlphaFoldDB" id="A0A363NPE4"/>
<reference evidence="8 9" key="1">
    <citation type="submission" date="2018-04" db="EMBL/GenBank/DDBJ databases">
        <title>Sphingobacterium sp. M46 Genome.</title>
        <authorList>
            <person name="Cheng J."/>
            <person name="Li Y."/>
        </authorList>
    </citation>
    <scope>NUCLEOTIDE SEQUENCE [LARGE SCALE GENOMIC DNA]</scope>
    <source>
        <strain evidence="8 9">M46</strain>
    </source>
</reference>
<evidence type="ECO:0000256" key="3">
    <source>
        <dbReference type="ARBA" id="ARBA00022801"/>
    </source>
</evidence>
<evidence type="ECO:0000313" key="8">
    <source>
        <dbReference type="EMBL" id="PUV22633.1"/>
    </source>
</evidence>
<organism evidence="8 9">
    <name type="scientific">Sphingobacterium athyrii</name>
    <dbReference type="NCBI Taxonomy" id="2152717"/>
    <lineage>
        <taxon>Bacteria</taxon>
        <taxon>Pseudomonadati</taxon>
        <taxon>Bacteroidota</taxon>
        <taxon>Sphingobacteriia</taxon>
        <taxon>Sphingobacteriales</taxon>
        <taxon>Sphingobacteriaceae</taxon>
        <taxon>Sphingobacterium</taxon>
    </lineage>
</organism>
<evidence type="ECO:0000256" key="4">
    <source>
        <dbReference type="ARBA" id="ARBA00023295"/>
    </source>
</evidence>
<dbReference type="InterPro" id="IPR023296">
    <property type="entry name" value="Glyco_hydro_beta-prop_sf"/>
</dbReference>
<evidence type="ECO:0000313" key="9">
    <source>
        <dbReference type="Proteomes" id="UP000250831"/>
    </source>
</evidence>
<dbReference type="InterPro" id="IPR032507">
    <property type="entry name" value="BT1760-like_C"/>
</dbReference>
<dbReference type="GO" id="GO:0004564">
    <property type="term" value="F:beta-fructofuranosidase activity"/>
    <property type="evidence" value="ECO:0007669"/>
    <property type="project" value="UniProtKB-EC"/>
</dbReference>
<dbReference type="GO" id="GO:0005975">
    <property type="term" value="P:carbohydrate metabolic process"/>
    <property type="evidence" value="ECO:0007669"/>
    <property type="project" value="InterPro"/>
</dbReference>
<comment type="similarity">
    <text evidence="1">Belongs to the glycosyl hydrolase 32 family.</text>
</comment>
<dbReference type="Gene3D" id="2.115.10.20">
    <property type="entry name" value="Glycosyl hydrolase domain, family 43"/>
    <property type="match status" value="1"/>
</dbReference>
<dbReference type="RefSeq" id="WP_108635663.1">
    <property type="nucleotide sequence ID" value="NZ_QCXX01000006.1"/>
</dbReference>
<dbReference type="EMBL" id="QCXX01000006">
    <property type="protein sequence ID" value="PUV22633.1"/>
    <property type="molecule type" value="Genomic_DNA"/>
</dbReference>
<gene>
    <name evidence="8" type="ORF">DCO56_20755</name>
</gene>
<dbReference type="Pfam" id="PF00251">
    <property type="entry name" value="Glyco_hydro_32N"/>
    <property type="match status" value="1"/>
</dbReference>
<dbReference type="CDD" id="cd08995">
    <property type="entry name" value="GH32_EcAec43-like"/>
    <property type="match status" value="1"/>
</dbReference>
<keyword evidence="3" id="KW-0378">Hydrolase</keyword>
<dbReference type="PROSITE" id="PS51257">
    <property type="entry name" value="PROKAR_LIPOPROTEIN"/>
    <property type="match status" value="1"/>
</dbReference>
<dbReference type="InterPro" id="IPR013148">
    <property type="entry name" value="Glyco_hydro_32_N"/>
</dbReference>
<dbReference type="EC" id="3.2.1.26" evidence="2"/>
<sequence>MKTKFYLIQVLYLIALLTSCKSGDQSLPLDKQSDPEAVDRSISCTSVQEAGLFQTFYKPQEGFVGDPMPYYNADDRNYYLFYLYENANRHPIYVTKTSDYATFDGFTQVLPAGAIGSQDEWIGTGSFIKKDQTYFCFYTGHNGNLNPAEKVMIATSTDLLNWTKQPAWTIEAAPGYDQNNFRDPHVYWDETRGSYVMLVTTRKDGKGAIARYTSADLNNWSSITPIVATDAQAVGKYQIETDAEILECPDLFKMGDKWYLTFSRINRDAHRKTFYRIADSPDGPWKICRDANGHHETFDGLYLYAGKTASDGTARYLSGWCSTGQTINSNNELPWSGTLITHRLLQGPTGRLYPGIPAAVDNKFNEELLFEKLNAVGNVLENNKTYRITAQSNGRSYAQFNRNKTAVKISMTIDASQSDHFGFTFGACDNPSELYSIAFDLTSANRWGMPSLFMNREVSLGGTAGKTELNFTPLIIPADKRFDVKIVIEKSICVVYVNNNVAFTNRIYKMEQNPWTIYADQGTIKVNMMKVEKS</sequence>
<dbReference type="Pfam" id="PF16346">
    <property type="entry name" value="GH32_BT1760-like_C"/>
    <property type="match status" value="1"/>
</dbReference>
<proteinExistence type="inferred from homology"/>
<protein>
    <recommendedName>
        <fullName evidence="2">beta-fructofuranosidase</fullName>
        <ecNumber evidence="2">3.2.1.26</ecNumber>
    </recommendedName>
</protein>
<dbReference type="SUPFAM" id="SSF75005">
    <property type="entry name" value="Arabinanase/levansucrase/invertase"/>
    <property type="match status" value="1"/>
</dbReference>
<evidence type="ECO:0000256" key="5">
    <source>
        <dbReference type="SAM" id="SignalP"/>
    </source>
</evidence>
<feature type="domain" description="BT1760-like C-terminal" evidence="7">
    <location>
        <begin position="351"/>
        <end position="531"/>
    </location>
</feature>